<dbReference type="RefSeq" id="WP_091845639.1">
    <property type="nucleotide sequence ID" value="NZ_FOCM01000005.1"/>
</dbReference>
<accession>A0A1H8HV35</accession>
<gene>
    <name evidence="1" type="ORF">SAMN04488011_10514</name>
</gene>
<sequence>MADMRKCLTDALAAGDIDQGRADAARAEYERQVAHYERFLPRHQAEAAAAADLKEATRRQRRSRRHMVLNQLGKMREIKARLETTPDVATALLDMFETVPGSTYEGQSVRFLQDAIQARIRADLQDGLRAYGQNVLGRSRDPVILRNVVRELHGQDSGSDIAKAYAASVRKVQGWQRQKMNALGGDIGELADYGLRHTHDARAIEDAGFDAWASRIFDKLDWSRIDDFSTGRPFAPEGKTPSKAAARAFLEDVYRGITTRGWDNREPAMTFGGAAMYRKRDEPRRLHFRDGDAWWDYNAEFGMSDPLASMLGQLDVQARDIALMQVFGPNPTAGLEYATQVATRRAEVSGNSRLKEGVDQRVKRARVLLAHASGAVNQAEHEGWARFFSGIRHLNVATKLGSATLSAVSDLATISTAATVMRGHPGNMLSRVVGQVASSASREDAQRMGFVAETLMSIASTSARLTNDVVANDTLSRLSGFTIRASGLGVWTDTLRVAVQMETAGHLASQAGLALGDVDGMLQNLLRRHGITEADWDALRAPDGRYVTDGGADFISPFWWLEHQTALPRAEAEDLALRLQAALADQVELFIPSKRMRATAAVRGDTRPGTFSGELLQSTGGFKNYAFSFTMGQIAIFKAIPTPLGKAKYLAVMGSSTLVMGALALQLKELAKGRDPRPMDEAKFWLAAEIQAGGLGIFSDFLFSEKNRFGGGIEQTLAGPVAGFAGDVIRPIVANTTAAIEGNETYFGRDAANFFRYNTPIFSSLWPGRVAFDRLAADQLQLMLDPGARDAWRRQERNRERTYGNRTWWDRGAAAPDRAPDITNALGDLQ</sequence>
<dbReference type="OrthoDB" id="6576970at2"/>
<dbReference type="Proteomes" id="UP000199372">
    <property type="component" value="Unassembled WGS sequence"/>
</dbReference>
<keyword evidence="2" id="KW-1185">Reference proteome</keyword>
<dbReference type="AlphaFoldDB" id="A0A1H8HV35"/>
<dbReference type="EMBL" id="FOCM01000005">
    <property type="protein sequence ID" value="SEN60012.1"/>
    <property type="molecule type" value="Genomic_DNA"/>
</dbReference>
<proteinExistence type="predicted"/>
<organism evidence="1 2">
    <name type="scientific">Palleronia pelagia</name>
    <dbReference type="NCBI Taxonomy" id="387096"/>
    <lineage>
        <taxon>Bacteria</taxon>
        <taxon>Pseudomonadati</taxon>
        <taxon>Pseudomonadota</taxon>
        <taxon>Alphaproteobacteria</taxon>
        <taxon>Rhodobacterales</taxon>
        <taxon>Roseobacteraceae</taxon>
        <taxon>Palleronia</taxon>
    </lineage>
</organism>
<name>A0A1H8HV35_9RHOB</name>
<evidence type="ECO:0000313" key="2">
    <source>
        <dbReference type="Proteomes" id="UP000199372"/>
    </source>
</evidence>
<protein>
    <submittedName>
        <fullName evidence="1">Uncharacterized protein</fullName>
    </submittedName>
</protein>
<evidence type="ECO:0000313" key="1">
    <source>
        <dbReference type="EMBL" id="SEN60012.1"/>
    </source>
</evidence>
<reference evidence="2" key="1">
    <citation type="submission" date="2016-10" db="EMBL/GenBank/DDBJ databases">
        <authorList>
            <person name="Varghese N."/>
            <person name="Submissions S."/>
        </authorList>
    </citation>
    <scope>NUCLEOTIDE SEQUENCE [LARGE SCALE GENOMIC DNA]</scope>
    <source>
        <strain evidence="2">DSM 26893</strain>
    </source>
</reference>